<accession>A0AAV9JC80</accession>
<evidence type="ECO:0000313" key="2">
    <source>
        <dbReference type="EMBL" id="KAK4542731.1"/>
    </source>
</evidence>
<dbReference type="SUPFAM" id="SSF53850">
    <property type="entry name" value="Periplasmic binding protein-like II"/>
    <property type="match status" value="1"/>
</dbReference>
<sequence>MSVHTAPEPSLVQETTHTLEGWPQRGAKQDWSDFIPPERISILHPWISRHRQSKLVYVDDELQANPDESLATSAEISTADKEVYGGDPAHAILFRIGNGGAGYTGLLRVLAERYIATHGSAFRIGWVANHSRHTQVALLGDVVQVALTYEPGNEDMAVEEGWARRVCRAFHDHFILVGNERNSVKLEAGMPITEALSKIGKRAGSGCEDTIFHSRRDGSATYFKEQELFRAAAVNTADGSSWIHTHRLPPYEALKRAAGDSRSVYLLTDRATYLTAKRDGVIPNMRVYAEGGDELLNPCSALINPKTPSSPSQRAAGDFAAWLSGTEAQDIVQQYGKGWAHGKALFTVGAQEEFADEDRLTGLAW</sequence>
<proteinExistence type="predicted"/>
<name>A0AAV9JC80_9PEZI</name>
<gene>
    <name evidence="2" type="ORF">LTR36_006303</name>
</gene>
<dbReference type="InterPro" id="IPR052738">
    <property type="entry name" value="ABC-Tungstate_binding"/>
</dbReference>
<dbReference type="Proteomes" id="UP001324427">
    <property type="component" value="Unassembled WGS sequence"/>
</dbReference>
<protein>
    <submittedName>
        <fullName evidence="2">Uncharacterized protein</fullName>
    </submittedName>
</protein>
<dbReference type="AlphaFoldDB" id="A0AAV9JC80"/>
<dbReference type="EMBL" id="JAVFHQ010000039">
    <property type="protein sequence ID" value="KAK4542731.1"/>
    <property type="molecule type" value="Genomic_DNA"/>
</dbReference>
<keyword evidence="3" id="KW-1185">Reference proteome</keyword>
<evidence type="ECO:0000256" key="1">
    <source>
        <dbReference type="SAM" id="MobiDB-lite"/>
    </source>
</evidence>
<organism evidence="2 3">
    <name type="scientific">Oleoguttula mirabilis</name>
    <dbReference type="NCBI Taxonomy" id="1507867"/>
    <lineage>
        <taxon>Eukaryota</taxon>
        <taxon>Fungi</taxon>
        <taxon>Dikarya</taxon>
        <taxon>Ascomycota</taxon>
        <taxon>Pezizomycotina</taxon>
        <taxon>Dothideomycetes</taxon>
        <taxon>Dothideomycetidae</taxon>
        <taxon>Mycosphaerellales</taxon>
        <taxon>Teratosphaeriaceae</taxon>
        <taxon>Oleoguttula</taxon>
    </lineage>
</organism>
<reference evidence="2 3" key="1">
    <citation type="submission" date="2021-11" db="EMBL/GenBank/DDBJ databases">
        <title>Black yeast isolated from Biological Soil Crust.</title>
        <authorList>
            <person name="Kurbessoian T."/>
        </authorList>
    </citation>
    <scope>NUCLEOTIDE SEQUENCE [LARGE SCALE GENOMIC DNA]</scope>
    <source>
        <strain evidence="2 3">CCFEE 5522</strain>
    </source>
</reference>
<dbReference type="PANTHER" id="PTHR37945:SF1">
    <property type="entry name" value="EXTRACELLULAR TUNGSTATE BINDING PROTEIN"/>
    <property type="match status" value="1"/>
</dbReference>
<dbReference type="PANTHER" id="PTHR37945">
    <property type="entry name" value="EXTRACELLULAR TUNGSTATE BINDING PROTEIN"/>
    <property type="match status" value="1"/>
</dbReference>
<comment type="caution">
    <text evidence="2">The sequence shown here is derived from an EMBL/GenBank/DDBJ whole genome shotgun (WGS) entry which is preliminary data.</text>
</comment>
<feature type="region of interest" description="Disordered" evidence="1">
    <location>
        <begin position="1"/>
        <end position="30"/>
    </location>
</feature>
<evidence type="ECO:0000313" key="3">
    <source>
        <dbReference type="Proteomes" id="UP001324427"/>
    </source>
</evidence>
<dbReference type="Gene3D" id="3.40.190.10">
    <property type="entry name" value="Periplasmic binding protein-like II"/>
    <property type="match status" value="2"/>
</dbReference>